<dbReference type="CDD" id="cd08195">
    <property type="entry name" value="DHQS"/>
    <property type="match status" value="1"/>
</dbReference>
<organism evidence="9 10">
    <name type="scientific">Mucor flavus</name>
    <dbReference type="NCBI Taxonomy" id="439312"/>
    <lineage>
        <taxon>Eukaryota</taxon>
        <taxon>Fungi</taxon>
        <taxon>Fungi incertae sedis</taxon>
        <taxon>Mucoromycota</taxon>
        <taxon>Mucoromycotina</taxon>
        <taxon>Mucoromycetes</taxon>
        <taxon>Mucorales</taxon>
        <taxon>Mucorineae</taxon>
        <taxon>Mucoraceae</taxon>
        <taxon>Mucor</taxon>
    </lineage>
</organism>
<dbReference type="Pfam" id="PF24621">
    <property type="entry name" value="DHQS_C"/>
    <property type="match status" value="1"/>
</dbReference>
<evidence type="ECO:0000313" key="9">
    <source>
        <dbReference type="EMBL" id="GAA5809563.1"/>
    </source>
</evidence>
<dbReference type="Proteomes" id="UP001473302">
    <property type="component" value="Unassembled WGS sequence"/>
</dbReference>
<comment type="cofactor">
    <cofactor evidence="2">
        <name>Co(2+)</name>
        <dbReference type="ChEBI" id="CHEBI:48828"/>
    </cofactor>
</comment>
<evidence type="ECO:0000313" key="10">
    <source>
        <dbReference type="Proteomes" id="UP001473302"/>
    </source>
</evidence>
<dbReference type="Gene3D" id="3.40.50.1970">
    <property type="match status" value="1"/>
</dbReference>
<dbReference type="CDD" id="cd00502">
    <property type="entry name" value="DHQase_I"/>
    <property type="match status" value="1"/>
</dbReference>
<evidence type="ECO:0000256" key="3">
    <source>
        <dbReference type="ARBA" id="ARBA00022723"/>
    </source>
</evidence>
<keyword evidence="10" id="KW-1185">Reference proteome</keyword>
<dbReference type="Gene3D" id="3.20.20.70">
    <property type="entry name" value="Aldolase class I"/>
    <property type="match status" value="1"/>
</dbReference>
<feature type="region of interest" description="Disordered" evidence="6">
    <location>
        <begin position="366"/>
        <end position="390"/>
    </location>
</feature>
<evidence type="ECO:0000256" key="4">
    <source>
        <dbReference type="ARBA" id="ARBA00023027"/>
    </source>
</evidence>
<comment type="caution">
    <text evidence="9">The sequence shown here is derived from an EMBL/GenBank/DDBJ whole genome shotgun (WGS) entry which is preliminary data.</text>
</comment>
<feature type="domain" description="3-dehydroquinate synthase N-terminal" evidence="7">
    <location>
        <begin position="80"/>
        <end position="161"/>
    </location>
</feature>
<feature type="domain" description="3-dehydroquinate synthase C-terminal" evidence="8">
    <location>
        <begin position="173"/>
        <end position="329"/>
    </location>
</feature>
<dbReference type="SUPFAM" id="SSF51569">
    <property type="entry name" value="Aldolase"/>
    <property type="match status" value="1"/>
</dbReference>
<gene>
    <name evidence="9" type="ORF">MFLAVUS_002973</name>
</gene>
<evidence type="ECO:0000256" key="2">
    <source>
        <dbReference type="ARBA" id="ARBA00001941"/>
    </source>
</evidence>
<reference evidence="9 10" key="1">
    <citation type="submission" date="2024-04" db="EMBL/GenBank/DDBJ databases">
        <title>genome sequences of Mucor flavus KT1a and Helicostylum pulchrum KT1b strains isolated from the surface of a dry-aged beef.</title>
        <authorList>
            <person name="Toyotome T."/>
            <person name="Hosono M."/>
            <person name="Torimaru M."/>
            <person name="Fukuda K."/>
            <person name="Mikami N."/>
        </authorList>
    </citation>
    <scope>NUCLEOTIDE SEQUENCE [LARGE SCALE GENOMIC DNA]</scope>
    <source>
        <strain evidence="9 10">KT1a</strain>
    </source>
</reference>
<dbReference type="InterPro" id="IPR013785">
    <property type="entry name" value="Aldolase_TIM"/>
</dbReference>
<evidence type="ECO:0000256" key="6">
    <source>
        <dbReference type="SAM" id="MobiDB-lite"/>
    </source>
</evidence>
<sequence>MVVEVPKIETISILNQSDVIHIGYNLIQDYIAQNIISSINNVSNYIVITDSNLAPLYLENLLASLKQHLVQGQRLLVRTLACGEKSKCRQVKTDIEDYLLSESCTRDTCLIALGGGVVGDLVGYVASTFMRGVPYIQIPTTLLSMVDSSIGGKTAIDTPHVLQTLPSREISNGMAEIIKTAAISNKALFDELSTGKESIYAAISTTDCTDSDRQFLARVICTTAKFKANVVTLDEREGGLRGLLNFGHSIGHALEAILSPLWLHGECVSIGMIMEARLACTLGHCTIEPVDRLIDCLKLYDLPDVLDIETRNNLKLDQVMNIMKIDKKNKGAQKRIVLLSEIGNTVEKKASDVPNLEIENVLKPYLSNNHSETPDDSTRHQQPSSISSPSINLISSSAGLDQLINKLYDIIKNKFQCVLTTSIELDSTVQAQENQVHVYFTTEPGSTRSVQDLWFEYVVTPNEMDYHFLNSAMTFITDTICSQEERHINSTSNVPTTFVTPTVSDYESVLPVVLSQWLELANAVEFRVDLLTPQKDGKDWIINTGKQLAYLRQKTNLPVIFTVRTVPQAGKFDPTLISLYFDLLYWGHRWGCDYVDVEITTLSSHQLDNIMSLGSFPTKIIASYHDPVHMNSWSSSGMQYVYDKADQLFRKHTHQGVIKIVGFANTFYDNIELELFRHNVDLTNTRPLILINMGPCGRFSRVANRFMSPATHPSLPSAAAPGQLSINQLLHIRDELCMD</sequence>
<dbReference type="PANTHER" id="PTHR43622:SF1">
    <property type="entry name" value="3-DEHYDROQUINATE SYNTHASE"/>
    <property type="match status" value="1"/>
</dbReference>
<dbReference type="InterPro" id="IPR018508">
    <property type="entry name" value="3-dehydroquinate_DH_AS"/>
</dbReference>
<dbReference type="PANTHER" id="PTHR43622">
    <property type="entry name" value="3-DEHYDROQUINATE SYNTHASE"/>
    <property type="match status" value="1"/>
</dbReference>
<dbReference type="SUPFAM" id="SSF56796">
    <property type="entry name" value="Dehydroquinate synthase-like"/>
    <property type="match status" value="1"/>
</dbReference>
<evidence type="ECO:0000256" key="1">
    <source>
        <dbReference type="ARBA" id="ARBA00001911"/>
    </source>
</evidence>
<evidence type="ECO:0000256" key="5">
    <source>
        <dbReference type="ARBA" id="ARBA00023239"/>
    </source>
</evidence>
<evidence type="ECO:0000259" key="8">
    <source>
        <dbReference type="Pfam" id="PF24621"/>
    </source>
</evidence>
<keyword evidence="5" id="KW-0456">Lyase</keyword>
<evidence type="ECO:0008006" key="11">
    <source>
        <dbReference type="Google" id="ProtNLM"/>
    </source>
</evidence>
<dbReference type="InterPro" id="IPR056179">
    <property type="entry name" value="DHQS_C"/>
</dbReference>
<proteinExistence type="predicted"/>
<dbReference type="PROSITE" id="PS01028">
    <property type="entry name" value="DEHYDROQUINASE_I"/>
    <property type="match status" value="1"/>
</dbReference>
<dbReference type="InterPro" id="IPR001381">
    <property type="entry name" value="DHquinase_I"/>
</dbReference>
<dbReference type="InterPro" id="IPR030960">
    <property type="entry name" value="DHQS/DOIS_N"/>
</dbReference>
<dbReference type="Pfam" id="PF01487">
    <property type="entry name" value="DHquinase_I"/>
    <property type="match status" value="1"/>
</dbReference>
<keyword evidence="4" id="KW-0520">NAD</keyword>
<accession>A0ABP9YRR5</accession>
<protein>
    <recommendedName>
        <fullName evidence="11">3-dehydroquinate synthase</fullName>
    </recommendedName>
</protein>
<dbReference type="Pfam" id="PF01761">
    <property type="entry name" value="DHQ_synthase"/>
    <property type="match status" value="1"/>
</dbReference>
<comment type="cofactor">
    <cofactor evidence="1">
        <name>NAD(+)</name>
        <dbReference type="ChEBI" id="CHEBI:57540"/>
    </cofactor>
</comment>
<evidence type="ECO:0000259" key="7">
    <source>
        <dbReference type="Pfam" id="PF01761"/>
    </source>
</evidence>
<keyword evidence="3" id="KW-0479">Metal-binding</keyword>
<name>A0ABP9YRR5_9FUNG</name>
<dbReference type="InterPro" id="IPR050071">
    <property type="entry name" value="Dehydroquinate_synthase"/>
</dbReference>
<dbReference type="EMBL" id="BAABUK010000005">
    <property type="protein sequence ID" value="GAA5809563.1"/>
    <property type="molecule type" value="Genomic_DNA"/>
</dbReference>
<dbReference type="Gene3D" id="1.20.1090.10">
    <property type="entry name" value="Dehydroquinate synthase-like - alpha domain"/>
    <property type="match status" value="1"/>
</dbReference>